<organism evidence="5 6">
    <name type="scientific">Podila minutissima</name>
    <dbReference type="NCBI Taxonomy" id="64525"/>
    <lineage>
        <taxon>Eukaryota</taxon>
        <taxon>Fungi</taxon>
        <taxon>Fungi incertae sedis</taxon>
        <taxon>Mucoromycota</taxon>
        <taxon>Mortierellomycotina</taxon>
        <taxon>Mortierellomycetes</taxon>
        <taxon>Mortierellales</taxon>
        <taxon>Mortierellaceae</taxon>
        <taxon>Podila</taxon>
    </lineage>
</organism>
<dbReference type="Gene3D" id="1.20.5.170">
    <property type="match status" value="1"/>
</dbReference>
<dbReference type="Pfam" id="PF11905">
    <property type="entry name" value="DUF3425"/>
    <property type="match status" value="1"/>
</dbReference>
<dbReference type="GO" id="GO:0000976">
    <property type="term" value="F:transcription cis-regulatory region binding"/>
    <property type="evidence" value="ECO:0007669"/>
    <property type="project" value="InterPro"/>
</dbReference>
<dbReference type="GO" id="GO:0090575">
    <property type="term" value="C:RNA polymerase II transcription regulator complex"/>
    <property type="evidence" value="ECO:0007669"/>
    <property type="project" value="TreeGrafter"/>
</dbReference>
<dbReference type="PROSITE" id="PS00036">
    <property type="entry name" value="BZIP_BASIC"/>
    <property type="match status" value="1"/>
</dbReference>
<keyword evidence="2" id="KW-0539">Nucleus</keyword>
<accession>A0A9P5SM05</accession>
<feature type="compositionally biased region" description="Low complexity" evidence="3">
    <location>
        <begin position="340"/>
        <end position="351"/>
    </location>
</feature>
<feature type="compositionally biased region" description="Polar residues" evidence="3">
    <location>
        <begin position="29"/>
        <end position="39"/>
    </location>
</feature>
<feature type="compositionally biased region" description="Polar residues" evidence="3">
    <location>
        <begin position="70"/>
        <end position="96"/>
    </location>
</feature>
<comment type="subcellular location">
    <subcellularLocation>
        <location evidence="1">Nucleus</location>
    </subcellularLocation>
</comment>
<dbReference type="EMBL" id="JAAAUY010000415">
    <property type="protein sequence ID" value="KAF9330192.1"/>
    <property type="molecule type" value="Genomic_DNA"/>
</dbReference>
<dbReference type="InterPro" id="IPR050936">
    <property type="entry name" value="AP-1-like"/>
</dbReference>
<dbReference type="InterPro" id="IPR004827">
    <property type="entry name" value="bZIP"/>
</dbReference>
<feature type="compositionally biased region" description="Polar residues" evidence="3">
    <location>
        <begin position="214"/>
        <end position="223"/>
    </location>
</feature>
<feature type="region of interest" description="Disordered" evidence="3">
    <location>
        <begin position="252"/>
        <end position="351"/>
    </location>
</feature>
<feature type="region of interest" description="Disordered" evidence="3">
    <location>
        <begin position="70"/>
        <end position="129"/>
    </location>
</feature>
<keyword evidence="5" id="KW-0238">DNA-binding</keyword>
<keyword evidence="6" id="KW-1185">Reference proteome</keyword>
<dbReference type="Proteomes" id="UP000696485">
    <property type="component" value="Unassembled WGS sequence"/>
</dbReference>
<evidence type="ECO:0000256" key="3">
    <source>
        <dbReference type="SAM" id="MobiDB-lite"/>
    </source>
</evidence>
<gene>
    <name evidence="5" type="primary">YAP1_1</name>
    <name evidence="5" type="ORF">BG006_006832</name>
</gene>
<feature type="compositionally biased region" description="Polar residues" evidence="3">
    <location>
        <begin position="252"/>
        <end position="272"/>
    </location>
</feature>
<name>A0A9P5SM05_9FUNG</name>
<evidence type="ECO:0000256" key="1">
    <source>
        <dbReference type="ARBA" id="ARBA00004123"/>
    </source>
</evidence>
<dbReference type="InterPro" id="IPR046347">
    <property type="entry name" value="bZIP_sf"/>
</dbReference>
<dbReference type="SMART" id="SM00338">
    <property type="entry name" value="BRLZ"/>
    <property type="match status" value="1"/>
</dbReference>
<feature type="region of interest" description="Disordered" evidence="3">
    <location>
        <begin position="1"/>
        <end position="49"/>
    </location>
</feature>
<dbReference type="SUPFAM" id="SSF57959">
    <property type="entry name" value="Leucine zipper domain"/>
    <property type="match status" value="1"/>
</dbReference>
<feature type="region of interest" description="Disordered" evidence="3">
    <location>
        <begin position="214"/>
        <end position="238"/>
    </location>
</feature>
<dbReference type="GO" id="GO:0001228">
    <property type="term" value="F:DNA-binding transcription activator activity, RNA polymerase II-specific"/>
    <property type="evidence" value="ECO:0007669"/>
    <property type="project" value="TreeGrafter"/>
</dbReference>
<evidence type="ECO:0000313" key="6">
    <source>
        <dbReference type="Proteomes" id="UP000696485"/>
    </source>
</evidence>
<dbReference type="PANTHER" id="PTHR40621">
    <property type="entry name" value="TRANSCRIPTION FACTOR KAPC-RELATED"/>
    <property type="match status" value="1"/>
</dbReference>
<dbReference type="InterPro" id="IPR021833">
    <property type="entry name" value="DUF3425"/>
</dbReference>
<reference evidence="5" key="1">
    <citation type="journal article" date="2020" name="Fungal Divers.">
        <title>Resolving the Mortierellaceae phylogeny through synthesis of multi-gene phylogenetics and phylogenomics.</title>
        <authorList>
            <person name="Vandepol N."/>
            <person name="Liber J."/>
            <person name="Desiro A."/>
            <person name="Na H."/>
            <person name="Kennedy M."/>
            <person name="Barry K."/>
            <person name="Grigoriev I.V."/>
            <person name="Miller A.N."/>
            <person name="O'Donnell K."/>
            <person name="Stajich J.E."/>
            <person name="Bonito G."/>
        </authorList>
    </citation>
    <scope>NUCLEOTIDE SEQUENCE</scope>
    <source>
        <strain evidence="5">NVP1</strain>
    </source>
</reference>
<evidence type="ECO:0000313" key="5">
    <source>
        <dbReference type="EMBL" id="KAF9330192.1"/>
    </source>
</evidence>
<dbReference type="AlphaFoldDB" id="A0A9P5SM05"/>
<feature type="compositionally biased region" description="Basic and acidic residues" evidence="3">
    <location>
        <begin position="114"/>
        <end position="129"/>
    </location>
</feature>
<evidence type="ECO:0000259" key="4">
    <source>
        <dbReference type="PROSITE" id="PS00036"/>
    </source>
</evidence>
<dbReference type="CDD" id="cd14688">
    <property type="entry name" value="bZIP_YAP"/>
    <property type="match status" value="1"/>
</dbReference>
<comment type="caution">
    <text evidence="5">The sequence shown here is derived from an EMBL/GenBank/DDBJ whole genome shotgun (WGS) entry which is preliminary data.</text>
</comment>
<dbReference type="PANTHER" id="PTHR40621:SF6">
    <property type="entry name" value="AP-1-LIKE TRANSCRIPTION FACTOR YAP1-RELATED"/>
    <property type="match status" value="1"/>
</dbReference>
<protein>
    <submittedName>
        <fullName evidence="5">DNA-binding transcription factor yap1</fullName>
    </submittedName>
</protein>
<evidence type="ECO:0000256" key="2">
    <source>
        <dbReference type="ARBA" id="ARBA00023242"/>
    </source>
</evidence>
<proteinExistence type="predicted"/>
<sequence length="605" mass="67881">MASNAQSRNNHNINHNNNNGNNYNPYKYTHSTGNMNQMHSSDDDEDMQSHEDMDTYQYQDDNNTYHAATTKTSTLQPNTSSTPSSAIDGQTTSTSTDKVRKRPGRKPNPTSPTVRKEQNRAAQRAFRDRKERHLQQLENMIKDLKDQHFLVTSGYQREARTLKATIEALQSENYYLREVVFAFEIALSKAGQLAILNDVKEELFRRHYEKYTVSDTTTPTGDSLSPRALSDLEHRDGQDWKPARETLQRMLNSSDPFSPAHSATYSSRQTTPAGPATPQMVPESPATVKSEPHISSELHMSPSPAPSASPAPRQQSMDSEPIHTPHPLSVSLKNDSFIDPNSMPSMTNNNSNNREILYKAPPLFISLGTDEPVTRSPFESLSAPMPAYTQPGTVLGKKTEYTKHPSVFDELQSSLFPPGTLTSMHINMATPQEVVNDSSLFGEQSQGGSPVEESPFGSGLRKAITSSTSTGQPFTYSRIISPEVLAKYPKGFLGPHRLERELQMLAMVPPAMDPDIDSKIYDLPHDPRIDLVPCPKMRAQMILHQSKYDTEELFQLILHTSVCHGSPFNPSDWQMAPEFFDRYGYLAGKELERLRNKTWPKKKVP</sequence>
<feature type="domain" description="BZIP" evidence="4">
    <location>
        <begin position="115"/>
        <end position="129"/>
    </location>
</feature>
<feature type="region of interest" description="Disordered" evidence="3">
    <location>
        <begin position="441"/>
        <end position="464"/>
    </location>
</feature>
<feature type="compositionally biased region" description="Low complexity" evidence="3">
    <location>
        <begin position="9"/>
        <end position="24"/>
    </location>
</feature>